<organism evidence="2 3">
    <name type="scientific">Blautia obeum</name>
    <dbReference type="NCBI Taxonomy" id="40520"/>
    <lineage>
        <taxon>Bacteria</taxon>
        <taxon>Bacillati</taxon>
        <taxon>Bacillota</taxon>
        <taxon>Clostridia</taxon>
        <taxon>Lachnospirales</taxon>
        <taxon>Lachnospiraceae</taxon>
        <taxon>Blautia</taxon>
    </lineage>
</organism>
<name>A0A3E5ED23_9FIRM</name>
<dbReference type="InterPro" id="IPR036162">
    <property type="entry name" value="Resolvase-like_N_sf"/>
</dbReference>
<dbReference type="SUPFAM" id="SSF53041">
    <property type="entry name" value="Resolvase-like"/>
    <property type="match status" value="1"/>
</dbReference>
<dbReference type="GO" id="GO:0003677">
    <property type="term" value="F:DNA binding"/>
    <property type="evidence" value="ECO:0007669"/>
    <property type="project" value="InterPro"/>
</dbReference>
<evidence type="ECO:0000259" key="1">
    <source>
        <dbReference type="SMART" id="SM00857"/>
    </source>
</evidence>
<proteinExistence type="predicted"/>
<dbReference type="AlphaFoldDB" id="A0A3E5ED23"/>
<dbReference type="Proteomes" id="UP000261105">
    <property type="component" value="Unassembled WGS sequence"/>
</dbReference>
<feature type="domain" description="Resolvase/invertase-type recombinase catalytic" evidence="1">
    <location>
        <begin position="8"/>
        <end position="148"/>
    </location>
</feature>
<dbReference type="GO" id="GO:0000150">
    <property type="term" value="F:DNA strand exchange activity"/>
    <property type="evidence" value="ECO:0007669"/>
    <property type="project" value="InterPro"/>
</dbReference>
<comment type="caution">
    <text evidence="2">The sequence shown here is derived from an EMBL/GenBank/DDBJ whole genome shotgun (WGS) entry which is preliminary data.</text>
</comment>
<dbReference type="SMART" id="SM00857">
    <property type="entry name" value="Resolvase"/>
    <property type="match status" value="1"/>
</dbReference>
<gene>
    <name evidence="2" type="ORF">DXB38_11815</name>
</gene>
<dbReference type="InterPro" id="IPR006119">
    <property type="entry name" value="Resolv_N"/>
</dbReference>
<accession>A0A3E5ED23</accession>
<evidence type="ECO:0000313" key="2">
    <source>
        <dbReference type="EMBL" id="RGN86607.1"/>
    </source>
</evidence>
<reference evidence="2 3" key="1">
    <citation type="submission" date="2018-08" db="EMBL/GenBank/DDBJ databases">
        <title>A genome reference for cultivated species of the human gut microbiota.</title>
        <authorList>
            <person name="Zou Y."/>
            <person name="Xue W."/>
            <person name="Luo G."/>
        </authorList>
    </citation>
    <scope>NUCLEOTIDE SEQUENCE [LARGE SCALE GENOMIC DNA]</scope>
    <source>
        <strain evidence="2 3">OM03-6</strain>
    </source>
</reference>
<protein>
    <recommendedName>
        <fullName evidence="1">Resolvase/invertase-type recombinase catalytic domain-containing protein</fullName>
    </recommendedName>
</protein>
<dbReference type="Pfam" id="PF00239">
    <property type="entry name" value="Resolvase"/>
    <property type="match status" value="1"/>
</dbReference>
<sequence length="204" mass="23559">MSNVGKTYYYISTYRTATHRKKLQAVGATDDNTVIERFHGKIPEREEYQRLKTQFLKSGDTLVVYDLEALGGKRSARQELQYYRDHNIHVKIVDIPTTTIDYLSNPEISDMILDTVISTLDYVISHEIERTKKHQTQGVDRIRDKPAWNNYGRPQIQLPANYDEVMQRWTRGDITAAAAMGLTGLSRTTFYRLAHQYKNGGLQV</sequence>
<dbReference type="Gene3D" id="3.40.50.1390">
    <property type="entry name" value="Resolvase, N-terminal catalytic domain"/>
    <property type="match status" value="1"/>
</dbReference>
<dbReference type="EMBL" id="QSUZ01000017">
    <property type="protein sequence ID" value="RGN86607.1"/>
    <property type="molecule type" value="Genomic_DNA"/>
</dbReference>
<evidence type="ECO:0000313" key="3">
    <source>
        <dbReference type="Proteomes" id="UP000261105"/>
    </source>
</evidence>